<proteinExistence type="predicted"/>
<feature type="compositionally biased region" description="Polar residues" evidence="1">
    <location>
        <begin position="54"/>
        <end position="68"/>
    </location>
</feature>
<keyword evidence="3" id="KW-1185">Reference proteome</keyword>
<feature type="region of interest" description="Disordered" evidence="1">
    <location>
        <begin position="1"/>
        <end position="79"/>
    </location>
</feature>
<organism evidence="2 3">
    <name type="scientific">Pleurodeles waltl</name>
    <name type="common">Iberian ribbed newt</name>
    <dbReference type="NCBI Taxonomy" id="8319"/>
    <lineage>
        <taxon>Eukaryota</taxon>
        <taxon>Metazoa</taxon>
        <taxon>Chordata</taxon>
        <taxon>Craniata</taxon>
        <taxon>Vertebrata</taxon>
        <taxon>Euteleostomi</taxon>
        <taxon>Amphibia</taxon>
        <taxon>Batrachia</taxon>
        <taxon>Caudata</taxon>
        <taxon>Salamandroidea</taxon>
        <taxon>Salamandridae</taxon>
        <taxon>Pleurodelinae</taxon>
        <taxon>Pleurodeles</taxon>
    </lineage>
</organism>
<gene>
    <name evidence="2" type="ORF">NDU88_005520</name>
</gene>
<evidence type="ECO:0000256" key="1">
    <source>
        <dbReference type="SAM" id="MobiDB-lite"/>
    </source>
</evidence>
<name>A0AAV7WXW1_PLEWA</name>
<reference evidence="2" key="1">
    <citation type="journal article" date="2022" name="bioRxiv">
        <title>Sequencing and chromosome-scale assembly of the giantPleurodeles waltlgenome.</title>
        <authorList>
            <person name="Brown T."/>
            <person name="Elewa A."/>
            <person name="Iarovenko S."/>
            <person name="Subramanian E."/>
            <person name="Araus A.J."/>
            <person name="Petzold A."/>
            <person name="Susuki M."/>
            <person name="Suzuki K.-i.T."/>
            <person name="Hayashi T."/>
            <person name="Toyoda A."/>
            <person name="Oliveira C."/>
            <person name="Osipova E."/>
            <person name="Leigh N.D."/>
            <person name="Simon A."/>
            <person name="Yun M.H."/>
        </authorList>
    </citation>
    <scope>NUCLEOTIDE SEQUENCE</scope>
    <source>
        <strain evidence="2">20211129_DDA</strain>
        <tissue evidence="2">Liver</tissue>
    </source>
</reference>
<evidence type="ECO:0000313" key="2">
    <source>
        <dbReference type="EMBL" id="KAJ1217933.1"/>
    </source>
</evidence>
<dbReference type="Proteomes" id="UP001066276">
    <property type="component" value="Chromosome 1_1"/>
</dbReference>
<evidence type="ECO:0000313" key="3">
    <source>
        <dbReference type="Proteomes" id="UP001066276"/>
    </source>
</evidence>
<comment type="caution">
    <text evidence="2">The sequence shown here is derived from an EMBL/GenBank/DDBJ whole genome shotgun (WGS) entry which is preliminary data.</text>
</comment>
<sequence>MAWRPQARLREPRSGPAGWGQYATRSPVSAGGRFPPRARSGSRAGITPRRPQVLPSSGFLSSRSQGATKTPLGSRLGQSRIEYGSGFGRVTEGSGALLECDRHLDARGHAPRVAEFSVGIQNAPKDNLENSAIGITPK</sequence>
<accession>A0AAV7WXW1</accession>
<protein>
    <submittedName>
        <fullName evidence="2">Uncharacterized protein</fullName>
    </submittedName>
</protein>
<dbReference type="AlphaFoldDB" id="A0AAV7WXW1"/>
<dbReference type="EMBL" id="JANPWB010000001">
    <property type="protein sequence ID" value="KAJ1217933.1"/>
    <property type="molecule type" value="Genomic_DNA"/>
</dbReference>